<reference evidence="2 3" key="1">
    <citation type="submission" date="2021-04" db="EMBL/GenBank/DDBJ databases">
        <authorList>
            <person name="Ivanova A."/>
        </authorList>
    </citation>
    <scope>NUCLEOTIDE SEQUENCE [LARGE SCALE GENOMIC DNA]</scope>
    <source>
        <strain evidence="2 3">G18</strain>
    </source>
</reference>
<evidence type="ECO:0000313" key="3">
    <source>
        <dbReference type="Proteomes" id="UP000676565"/>
    </source>
</evidence>
<evidence type="ECO:0000313" key="2">
    <source>
        <dbReference type="EMBL" id="MBP3955656.1"/>
    </source>
</evidence>
<organism evidence="2 3">
    <name type="scientific">Gemmata palustris</name>
    <dbReference type="NCBI Taxonomy" id="2822762"/>
    <lineage>
        <taxon>Bacteria</taxon>
        <taxon>Pseudomonadati</taxon>
        <taxon>Planctomycetota</taxon>
        <taxon>Planctomycetia</taxon>
        <taxon>Gemmatales</taxon>
        <taxon>Gemmataceae</taxon>
        <taxon>Gemmata</taxon>
    </lineage>
</organism>
<gene>
    <name evidence="2" type="ORF">J8F10_10225</name>
</gene>
<feature type="domain" description="Integron cassette protein" evidence="1">
    <location>
        <begin position="31"/>
        <end position="123"/>
    </location>
</feature>
<dbReference type="RefSeq" id="WP_210653723.1">
    <property type="nucleotide sequence ID" value="NZ_JAGKQQ010000001.1"/>
</dbReference>
<evidence type="ECO:0000259" key="1">
    <source>
        <dbReference type="Pfam" id="PF21648"/>
    </source>
</evidence>
<name>A0ABS5BPK3_9BACT</name>
<dbReference type="InterPro" id="IPR048473">
    <property type="entry name" value="M1E1E6-like"/>
</dbReference>
<dbReference type="Proteomes" id="UP000676565">
    <property type="component" value="Unassembled WGS sequence"/>
</dbReference>
<dbReference type="Pfam" id="PF21648">
    <property type="entry name" value="M1E1E6-like"/>
    <property type="match status" value="1"/>
</dbReference>
<sequence>MSSDPAARYLAFAVTVNPNHPGGSNSQHQLKYRLVFTTSQLSVARGDSSVTCVDPLAPRWAEERYPPHRVPLLNLMEREHVFAPYVIERMLGDVWTDWLAGFLTDDELENRVVRIFNWIEFVTQSRSRLIPRF</sequence>
<accession>A0ABS5BPK3</accession>
<protein>
    <recommendedName>
        <fullName evidence="1">Integron cassette protein domain-containing protein</fullName>
    </recommendedName>
</protein>
<proteinExistence type="predicted"/>
<keyword evidence="3" id="KW-1185">Reference proteome</keyword>
<dbReference type="EMBL" id="JAGKQQ010000001">
    <property type="protein sequence ID" value="MBP3955656.1"/>
    <property type="molecule type" value="Genomic_DNA"/>
</dbReference>
<comment type="caution">
    <text evidence="2">The sequence shown here is derived from an EMBL/GenBank/DDBJ whole genome shotgun (WGS) entry which is preliminary data.</text>
</comment>
<dbReference type="InterPro" id="IPR048474">
    <property type="entry name" value="M1E1E6-like_sf"/>
</dbReference>
<dbReference type="Gene3D" id="3.30.2210.10">
    <property type="entry name" value="Integron cassette protein superfamily"/>
    <property type="match status" value="1"/>
</dbReference>